<dbReference type="GO" id="GO:0004650">
    <property type="term" value="F:polygalacturonase activity"/>
    <property type="evidence" value="ECO:0007669"/>
    <property type="project" value="InterPro"/>
</dbReference>
<evidence type="ECO:0000313" key="10">
    <source>
        <dbReference type="Proteomes" id="UP000237347"/>
    </source>
</evidence>
<dbReference type="AlphaFoldDB" id="A0AAW0KL32"/>
<proteinExistence type="inferred from homology"/>
<comment type="subcellular location">
    <subcellularLocation>
        <location evidence="1">Secreted</location>
        <location evidence="1">Cell wall</location>
    </subcellularLocation>
</comment>
<gene>
    <name evidence="9" type="primary">PGLR_15</name>
    <name evidence="9" type="ORF">CFP56_017994</name>
</gene>
<dbReference type="Proteomes" id="UP000237347">
    <property type="component" value="Unassembled WGS sequence"/>
</dbReference>
<dbReference type="PANTHER" id="PTHR31375">
    <property type="match status" value="1"/>
</dbReference>
<name>A0AAW0KL32_QUESU</name>
<dbReference type="InterPro" id="IPR000743">
    <property type="entry name" value="Glyco_hydro_28"/>
</dbReference>
<keyword evidence="4" id="KW-0964">Secreted</keyword>
<keyword evidence="3" id="KW-0134">Cell wall</keyword>
<dbReference type="Gene3D" id="2.160.20.10">
    <property type="entry name" value="Single-stranded right-handed beta-helix, Pectin lyase-like"/>
    <property type="match status" value="1"/>
</dbReference>
<evidence type="ECO:0000256" key="2">
    <source>
        <dbReference type="ARBA" id="ARBA00008834"/>
    </source>
</evidence>
<reference evidence="9 10" key="1">
    <citation type="journal article" date="2018" name="Sci. Data">
        <title>The draft genome sequence of cork oak.</title>
        <authorList>
            <person name="Ramos A.M."/>
            <person name="Usie A."/>
            <person name="Barbosa P."/>
            <person name="Barros P.M."/>
            <person name="Capote T."/>
            <person name="Chaves I."/>
            <person name="Simoes F."/>
            <person name="Abreu I."/>
            <person name="Carrasquinho I."/>
            <person name="Faro C."/>
            <person name="Guimaraes J.B."/>
            <person name="Mendonca D."/>
            <person name="Nobrega F."/>
            <person name="Rodrigues L."/>
            <person name="Saibo N.J.M."/>
            <person name="Varela M.C."/>
            <person name="Egas C."/>
            <person name="Matos J."/>
            <person name="Miguel C.M."/>
            <person name="Oliveira M.M."/>
            <person name="Ricardo C.P."/>
            <person name="Goncalves S."/>
        </authorList>
    </citation>
    <scope>NUCLEOTIDE SEQUENCE [LARGE SCALE GENOMIC DNA]</scope>
    <source>
        <strain evidence="10">cv. HL8</strain>
    </source>
</reference>
<dbReference type="Pfam" id="PF00295">
    <property type="entry name" value="Glyco_hydro_28"/>
    <property type="match status" value="1"/>
</dbReference>
<evidence type="ECO:0000256" key="7">
    <source>
        <dbReference type="ARBA" id="ARBA00023316"/>
    </source>
</evidence>
<comment type="caution">
    <text evidence="9">The sequence shown here is derived from an EMBL/GenBank/DDBJ whole genome shotgun (WGS) entry which is preliminary data.</text>
</comment>
<accession>A0AAW0KL32</accession>
<dbReference type="EMBL" id="PKMF04000283">
    <property type="protein sequence ID" value="KAK7839445.1"/>
    <property type="molecule type" value="Genomic_DNA"/>
</dbReference>
<evidence type="ECO:0000256" key="6">
    <source>
        <dbReference type="ARBA" id="ARBA00023295"/>
    </source>
</evidence>
<keyword evidence="6 8" id="KW-0326">Glycosidase</keyword>
<evidence type="ECO:0000256" key="5">
    <source>
        <dbReference type="ARBA" id="ARBA00022801"/>
    </source>
</evidence>
<evidence type="ECO:0000256" key="1">
    <source>
        <dbReference type="ARBA" id="ARBA00004191"/>
    </source>
</evidence>
<dbReference type="SUPFAM" id="SSF51126">
    <property type="entry name" value="Pectin lyase-like"/>
    <property type="match status" value="1"/>
</dbReference>
<keyword evidence="10" id="KW-1185">Reference proteome</keyword>
<feature type="non-terminal residue" evidence="9">
    <location>
        <position position="1"/>
    </location>
</feature>
<evidence type="ECO:0000256" key="4">
    <source>
        <dbReference type="ARBA" id="ARBA00022525"/>
    </source>
</evidence>
<dbReference type="GO" id="GO:0005975">
    <property type="term" value="P:carbohydrate metabolic process"/>
    <property type="evidence" value="ECO:0007669"/>
    <property type="project" value="InterPro"/>
</dbReference>
<organism evidence="9 10">
    <name type="scientific">Quercus suber</name>
    <name type="common">Cork oak</name>
    <dbReference type="NCBI Taxonomy" id="58331"/>
    <lineage>
        <taxon>Eukaryota</taxon>
        <taxon>Viridiplantae</taxon>
        <taxon>Streptophyta</taxon>
        <taxon>Embryophyta</taxon>
        <taxon>Tracheophyta</taxon>
        <taxon>Spermatophyta</taxon>
        <taxon>Magnoliopsida</taxon>
        <taxon>eudicotyledons</taxon>
        <taxon>Gunneridae</taxon>
        <taxon>Pentapetalae</taxon>
        <taxon>rosids</taxon>
        <taxon>fabids</taxon>
        <taxon>Fagales</taxon>
        <taxon>Fagaceae</taxon>
        <taxon>Quercus</taxon>
    </lineage>
</organism>
<sequence>GGSGYAKNIIFQNVVMNNVSNPIIIDQNYCDQKTPCEQQPSAVKISNVVFKNIKGTSASEEAISFDCSKSFPCQGVLLQDVNLVRQGDGDVDATCLKVRLQKKGNVSPGC</sequence>
<keyword evidence="7" id="KW-0961">Cell wall biogenesis/degradation</keyword>
<protein>
    <submittedName>
        <fullName evidence="9">Polygalacturonase</fullName>
    </submittedName>
</protein>
<comment type="similarity">
    <text evidence="2 8">Belongs to the glycosyl hydrolase 28 family.</text>
</comment>
<dbReference type="InterPro" id="IPR011050">
    <property type="entry name" value="Pectin_lyase_fold/virulence"/>
</dbReference>
<evidence type="ECO:0000256" key="8">
    <source>
        <dbReference type="RuleBase" id="RU361169"/>
    </source>
</evidence>
<keyword evidence="5 8" id="KW-0378">Hydrolase</keyword>
<dbReference type="GO" id="GO:0071555">
    <property type="term" value="P:cell wall organization"/>
    <property type="evidence" value="ECO:0007669"/>
    <property type="project" value="UniProtKB-KW"/>
</dbReference>
<evidence type="ECO:0000313" key="9">
    <source>
        <dbReference type="EMBL" id="KAK7839445.1"/>
    </source>
</evidence>
<dbReference type="InterPro" id="IPR012334">
    <property type="entry name" value="Pectin_lyas_fold"/>
</dbReference>
<evidence type="ECO:0000256" key="3">
    <source>
        <dbReference type="ARBA" id="ARBA00022512"/>
    </source>
</evidence>